<dbReference type="InterPro" id="IPR036942">
    <property type="entry name" value="Beta-barrel_TonB_sf"/>
</dbReference>
<evidence type="ECO:0000256" key="7">
    <source>
        <dbReference type="SAM" id="SignalP"/>
    </source>
</evidence>
<dbReference type="Proteomes" id="UP000198862">
    <property type="component" value="Unassembled WGS sequence"/>
</dbReference>
<evidence type="ECO:0000256" key="4">
    <source>
        <dbReference type="ARBA" id="ARBA00023136"/>
    </source>
</evidence>
<keyword evidence="3 6" id="KW-0798">TonB box</keyword>
<evidence type="ECO:0000259" key="8">
    <source>
        <dbReference type="Pfam" id="PF00593"/>
    </source>
</evidence>
<dbReference type="Gene3D" id="2.170.130.10">
    <property type="entry name" value="TonB-dependent receptor, plug domain"/>
    <property type="match status" value="1"/>
</dbReference>
<name>A0A1I1KUU6_9GAMM</name>
<dbReference type="PANTHER" id="PTHR40980:SF3">
    <property type="entry name" value="TONB-DEPENDENT RECEPTOR-LIKE BETA-BARREL DOMAIN-CONTAINING PROTEIN"/>
    <property type="match status" value="1"/>
</dbReference>
<sequence length="970" mass="105669">MVNRGNNMSVFKPSILTLALLSAGVGSFSAYAVEETKKEKEAAAKEVEVIEVRGVRSSIIKALDTKRNADVVGDFIGSGDLGVLPDASIADALGRVSGVTTVRESGQSSQLNIRGMNGDFIQTTLNGREQASTSGRTESSRWMAFDQYPAELITEAAVFKSPKASHIEGGVAATVELKTANPLQAEKDNNFTASYRASFNDAAKDVGADENGHKISFSYQGKFLDETLGLGLGYSRLDQPNNFEGARAGADGQIGYQKDDVNGDGTEETRVRALQYQAGAGTDIRNGYLATLVYQPHDNFKAQLDYFKSEYESEDLRHGVTIGGLGSDTDLFSITDPNIVNGSLIGATIGLTNPNTRNDSSPWFETRSEDQSIQADSDAIGLNIDWQITDNANLKVDIAHSEGKTTRKDRLASLHAYEFGSATGLNENGQSVTGETWQELSGQIMQYMSNGDGTPTLGLNTDLTDTNLMRLSRYEEYPHEYLDDIDSLKVDFKYSLDSGFISSIETGIRYSKRTFDSNRGTFLYGSRDGQFNTVNAQGNWESWCADNLSSSPTLACEPQSVAGFSSIGSVNGAPDHLVVDLNGLADSIFGAGNYQGKQVFSRDWTFIESGKLEEKVFAYYLMANIETEVQGLALTGNFGVRVVKSDVKASGIQNVGTGLGVEMTDDVGVTSTNYDHIKYGPKDTDVLPSLNLNLEMTDQDMLRFAAAKVMGRPPAGQLKGGAGSWVSGVDGDEYNVWSKGSPFIKPFMANQFDLSYEHYFEDNGAVTVALFWKDIDTLVEDAAYGPDDEWVGIEIPEGFVKGDYYTKQNSDKGGYIRGLELALTQTFEQLPGVFSGLGLTASYSYTESEAEISGGNLFGEKMDLPGLSKNVWSTTIFWDIDNFSTHINVRYRDDFVINMAIPGSNTPIKSKEYTTVDMQASYDFENGVTAVLQGNNLTDEANVANYGVDSLLGEYKSFGRQYYLGINYKF</sequence>
<protein>
    <submittedName>
        <fullName evidence="10">TonB-dependent receptor</fullName>
    </submittedName>
</protein>
<dbReference type="EMBL" id="FOLO01000014">
    <property type="protein sequence ID" value="SFC64385.1"/>
    <property type="molecule type" value="Genomic_DNA"/>
</dbReference>
<evidence type="ECO:0000256" key="5">
    <source>
        <dbReference type="ARBA" id="ARBA00023237"/>
    </source>
</evidence>
<keyword evidence="4 6" id="KW-0472">Membrane</keyword>
<accession>A0A1I1KUU6</accession>
<evidence type="ECO:0000259" key="9">
    <source>
        <dbReference type="Pfam" id="PF07715"/>
    </source>
</evidence>
<organism evidence="10 11">
    <name type="scientific">Pseudoalteromonas denitrificans DSM 6059</name>
    <dbReference type="NCBI Taxonomy" id="1123010"/>
    <lineage>
        <taxon>Bacteria</taxon>
        <taxon>Pseudomonadati</taxon>
        <taxon>Pseudomonadota</taxon>
        <taxon>Gammaproteobacteria</taxon>
        <taxon>Alteromonadales</taxon>
        <taxon>Pseudoalteromonadaceae</taxon>
        <taxon>Pseudoalteromonas</taxon>
    </lineage>
</organism>
<dbReference type="AlphaFoldDB" id="A0A1I1KUU6"/>
<evidence type="ECO:0000256" key="2">
    <source>
        <dbReference type="ARBA" id="ARBA00022729"/>
    </source>
</evidence>
<feature type="signal peptide" evidence="7">
    <location>
        <begin position="1"/>
        <end position="32"/>
    </location>
</feature>
<dbReference type="InterPro" id="IPR037066">
    <property type="entry name" value="Plug_dom_sf"/>
</dbReference>
<feature type="domain" description="TonB-dependent receptor plug" evidence="9">
    <location>
        <begin position="76"/>
        <end position="166"/>
    </location>
</feature>
<evidence type="ECO:0000313" key="11">
    <source>
        <dbReference type="Proteomes" id="UP000198862"/>
    </source>
</evidence>
<dbReference type="Pfam" id="PF00593">
    <property type="entry name" value="TonB_dep_Rec_b-barrel"/>
    <property type="match status" value="1"/>
</dbReference>
<evidence type="ECO:0000256" key="6">
    <source>
        <dbReference type="RuleBase" id="RU003357"/>
    </source>
</evidence>
<dbReference type="Gene3D" id="2.40.170.20">
    <property type="entry name" value="TonB-dependent receptor, beta-barrel domain"/>
    <property type="match status" value="1"/>
</dbReference>
<keyword evidence="5" id="KW-0998">Cell outer membrane</keyword>
<dbReference type="InterPro" id="IPR012910">
    <property type="entry name" value="Plug_dom"/>
</dbReference>
<feature type="domain" description="TonB-dependent receptor-like beta-barrel" evidence="8">
    <location>
        <begin position="454"/>
        <end position="937"/>
    </location>
</feature>
<dbReference type="PANTHER" id="PTHR40980">
    <property type="entry name" value="PLUG DOMAIN-CONTAINING PROTEIN"/>
    <property type="match status" value="1"/>
</dbReference>
<dbReference type="PROSITE" id="PS01156">
    <property type="entry name" value="TONB_DEPENDENT_REC_2"/>
    <property type="match status" value="1"/>
</dbReference>
<dbReference type="STRING" id="1123010.SAMN02745724_02168"/>
<keyword evidence="10" id="KW-0675">Receptor</keyword>
<proteinExistence type="inferred from homology"/>
<dbReference type="InterPro" id="IPR010104">
    <property type="entry name" value="TonB_rcpt_bac"/>
</dbReference>
<dbReference type="InterPro" id="IPR000531">
    <property type="entry name" value="Beta-barrel_TonB"/>
</dbReference>
<comment type="subcellular location">
    <subcellularLocation>
        <location evidence="1 6">Cell outer membrane</location>
    </subcellularLocation>
</comment>
<keyword evidence="11" id="KW-1185">Reference proteome</keyword>
<dbReference type="SUPFAM" id="SSF56935">
    <property type="entry name" value="Porins"/>
    <property type="match status" value="1"/>
</dbReference>
<evidence type="ECO:0000256" key="3">
    <source>
        <dbReference type="ARBA" id="ARBA00023077"/>
    </source>
</evidence>
<dbReference type="NCBIfam" id="TIGR01782">
    <property type="entry name" value="TonB-Xanth-Caul"/>
    <property type="match status" value="1"/>
</dbReference>
<evidence type="ECO:0000313" key="10">
    <source>
        <dbReference type="EMBL" id="SFC64385.1"/>
    </source>
</evidence>
<keyword evidence="2 7" id="KW-0732">Signal</keyword>
<reference evidence="10 11" key="1">
    <citation type="submission" date="2016-10" db="EMBL/GenBank/DDBJ databases">
        <authorList>
            <person name="de Groot N.N."/>
        </authorList>
    </citation>
    <scope>NUCLEOTIDE SEQUENCE [LARGE SCALE GENOMIC DNA]</scope>
    <source>
        <strain evidence="10 11">DSM 6059</strain>
    </source>
</reference>
<dbReference type="Pfam" id="PF07715">
    <property type="entry name" value="Plug"/>
    <property type="match status" value="1"/>
</dbReference>
<comment type="similarity">
    <text evidence="6">Belongs to the TonB-dependent receptor family.</text>
</comment>
<feature type="chain" id="PRO_5011795738" evidence="7">
    <location>
        <begin position="33"/>
        <end position="970"/>
    </location>
</feature>
<dbReference type="GO" id="GO:0009279">
    <property type="term" value="C:cell outer membrane"/>
    <property type="evidence" value="ECO:0007669"/>
    <property type="project" value="UniProtKB-SubCell"/>
</dbReference>
<dbReference type="InterPro" id="IPR010917">
    <property type="entry name" value="TonB_rcpt_CS"/>
</dbReference>
<gene>
    <name evidence="10" type="ORF">SAMN02745724_02168</name>
</gene>
<evidence type="ECO:0000256" key="1">
    <source>
        <dbReference type="ARBA" id="ARBA00004442"/>
    </source>
</evidence>